<reference evidence="1" key="1">
    <citation type="submission" date="2020-10" db="EMBL/GenBank/DDBJ databases">
        <authorList>
            <person name="Gilroy R."/>
        </authorList>
    </citation>
    <scope>NUCLEOTIDE SEQUENCE</scope>
    <source>
        <strain evidence="1">CHK195-4489</strain>
    </source>
</reference>
<proteinExistence type="predicted"/>
<name>A0A9D1LAG4_9CLOT</name>
<evidence type="ECO:0000313" key="1">
    <source>
        <dbReference type="EMBL" id="HIU29212.1"/>
    </source>
</evidence>
<sequence length="341" mass="39463">MNKFVELPLAEPMYATYHFQGTCTATAVQNPSIRNWVLNEVMILACNRSFLSGKTTPNLNVLRSAWQDNPYLERISYPPEYAGGYINPIIRNLLDHGYYVCFGGVDDYYVKGKSWYKVRHFRHDGLICGYNRLDKTYCIYAYDSNWLYQKFWTPQSAFDRGREAILKKEGHGEIYGIRAKSERAVFSPETAYKKLLEYLNSSLEKYPIDGTGNVFGIIVQEYIAMYIGRLYDGSIPYERMDRRVLRLIWEHKKVMLERIAAMEQALGIRPVFSKEYQPLAAEANTLRMLYASHFMKRRDAVLPVIRRRLSALMAAEREILTALTKEAERSLENGAMAISEG</sequence>
<evidence type="ECO:0000313" key="2">
    <source>
        <dbReference type="Proteomes" id="UP000824089"/>
    </source>
</evidence>
<dbReference type="EMBL" id="DVMM01000057">
    <property type="protein sequence ID" value="HIU29212.1"/>
    <property type="molecule type" value="Genomic_DNA"/>
</dbReference>
<comment type="caution">
    <text evidence="1">The sequence shown here is derived from an EMBL/GenBank/DDBJ whole genome shotgun (WGS) entry which is preliminary data.</text>
</comment>
<protein>
    <submittedName>
        <fullName evidence="1">Uncharacterized protein</fullName>
    </submittedName>
</protein>
<dbReference type="AlphaFoldDB" id="A0A9D1LAG4"/>
<reference evidence="1" key="2">
    <citation type="journal article" date="2021" name="PeerJ">
        <title>Extensive microbial diversity within the chicken gut microbiome revealed by metagenomics and culture.</title>
        <authorList>
            <person name="Gilroy R."/>
            <person name="Ravi A."/>
            <person name="Getino M."/>
            <person name="Pursley I."/>
            <person name="Horton D.L."/>
            <person name="Alikhan N.F."/>
            <person name="Baker D."/>
            <person name="Gharbi K."/>
            <person name="Hall N."/>
            <person name="Watson M."/>
            <person name="Adriaenssens E.M."/>
            <person name="Foster-Nyarko E."/>
            <person name="Jarju S."/>
            <person name="Secka A."/>
            <person name="Antonio M."/>
            <person name="Oren A."/>
            <person name="Chaudhuri R.R."/>
            <person name="La Ragione R."/>
            <person name="Hildebrand F."/>
            <person name="Pallen M.J."/>
        </authorList>
    </citation>
    <scope>NUCLEOTIDE SEQUENCE</scope>
    <source>
        <strain evidence="1">CHK195-4489</strain>
    </source>
</reference>
<organism evidence="1 2">
    <name type="scientific">Candidatus Egerieisoma faecipullorum</name>
    <dbReference type="NCBI Taxonomy" id="2840963"/>
    <lineage>
        <taxon>Bacteria</taxon>
        <taxon>Bacillati</taxon>
        <taxon>Bacillota</taxon>
        <taxon>Clostridia</taxon>
        <taxon>Eubacteriales</taxon>
        <taxon>Clostridiaceae</taxon>
        <taxon>Clostridiaceae incertae sedis</taxon>
        <taxon>Candidatus Egerieisoma</taxon>
    </lineage>
</organism>
<gene>
    <name evidence="1" type="ORF">IAD50_02825</name>
</gene>
<dbReference type="Proteomes" id="UP000824089">
    <property type="component" value="Unassembled WGS sequence"/>
</dbReference>
<accession>A0A9D1LAG4</accession>